<name>A0A3F2RD45_9STRA</name>
<dbReference type="AlphaFoldDB" id="A0A3F2RD45"/>
<dbReference type="EMBL" id="MBAD02000707">
    <property type="protein sequence ID" value="RLN63745.1"/>
    <property type="molecule type" value="Genomic_DNA"/>
</dbReference>
<evidence type="ECO:0000313" key="2">
    <source>
        <dbReference type="EMBL" id="RLN53606.1"/>
    </source>
</evidence>
<protein>
    <submittedName>
        <fullName evidence="2">Uncharacterized protein</fullName>
    </submittedName>
</protein>
<dbReference type="OrthoDB" id="418142at2759"/>
<dbReference type="Proteomes" id="UP000284657">
    <property type="component" value="Unassembled WGS sequence"/>
</dbReference>
<organism evidence="2 4">
    <name type="scientific">Phytophthora kernoviae</name>
    <dbReference type="NCBI Taxonomy" id="325452"/>
    <lineage>
        <taxon>Eukaryota</taxon>
        <taxon>Sar</taxon>
        <taxon>Stramenopiles</taxon>
        <taxon>Oomycota</taxon>
        <taxon>Peronosporomycetes</taxon>
        <taxon>Peronosporales</taxon>
        <taxon>Peronosporaceae</taxon>
        <taxon>Phytophthora</taxon>
    </lineage>
</organism>
<comment type="similarity">
    <text evidence="1">Belongs to the UPF0489 family.</text>
</comment>
<dbReference type="Proteomes" id="UP000277300">
    <property type="component" value="Unassembled WGS sequence"/>
</dbReference>
<dbReference type="InterPro" id="IPR024131">
    <property type="entry name" value="UPF0489"/>
</dbReference>
<evidence type="ECO:0000256" key="1">
    <source>
        <dbReference type="ARBA" id="ARBA00007099"/>
    </source>
</evidence>
<accession>A0A3F2RD45</accession>
<evidence type="ECO:0000313" key="3">
    <source>
        <dbReference type="EMBL" id="RLN63745.1"/>
    </source>
</evidence>
<proteinExistence type="inferred from homology"/>
<evidence type="ECO:0000313" key="5">
    <source>
        <dbReference type="Proteomes" id="UP000284657"/>
    </source>
</evidence>
<gene>
    <name evidence="3" type="ORF">BBJ29_008980</name>
    <name evidence="2" type="ORF">BBP00_00009248</name>
</gene>
<dbReference type="PANTHER" id="PTHR13225">
    <property type="entry name" value="MISEXPRESSION SUPPRESSOR OF RAS 6"/>
    <property type="match status" value="1"/>
</dbReference>
<dbReference type="PANTHER" id="PTHR13225:SF3">
    <property type="entry name" value="UPF0489 PROTEIN C5ORF22"/>
    <property type="match status" value="1"/>
</dbReference>
<reference evidence="4 5" key="1">
    <citation type="submission" date="2018-07" db="EMBL/GenBank/DDBJ databases">
        <title>Genome sequencing of oomycete isolates from Chile give support for New Zealand origin for Phytophthora kernoviae and make available the first Nothophytophthora sp. genome.</title>
        <authorList>
            <person name="Studholme D.J."/>
            <person name="Sanfuentes E."/>
            <person name="Panda P."/>
            <person name="Hill R."/>
            <person name="Sambles C."/>
            <person name="Grant M."/>
            <person name="Williams N.M."/>
            <person name="Mcdougal R.L."/>
        </authorList>
    </citation>
    <scope>NUCLEOTIDE SEQUENCE [LARGE SCALE GENOMIC DNA]</scope>
    <source>
        <strain evidence="2">Chile6</strain>
        <strain evidence="3">Chile7</strain>
    </source>
</reference>
<comment type="caution">
    <text evidence="2">The sequence shown here is derived from an EMBL/GenBank/DDBJ whole genome shotgun (WGS) entry which is preliminary data.</text>
</comment>
<dbReference type="EMBL" id="MBDO02000599">
    <property type="protein sequence ID" value="RLN53606.1"/>
    <property type="molecule type" value="Genomic_DNA"/>
</dbReference>
<evidence type="ECO:0000313" key="4">
    <source>
        <dbReference type="Proteomes" id="UP000277300"/>
    </source>
</evidence>
<sequence length="364" mass="41223">MGDRKALPVVIVDDHHHCLPDIHLSPIFYQAIRQRRLPFTEIHVIHVDAHPDLSFMTTIDTNAIFEPAKLYDLLDDSVAGSLGVTSELPHFVEDDLFCAVEDMVASSVRYWDLFVTELNSATDEVSARLATEEAIDNARGNSKRYILDVDLDYFSTWNPFRRGLEACIGESAVAIVTRVFSCVRYKSDTLGVMTPKERCSERRTFSELIKRLQAADAHENKSTRFSEWAEVVGELAALYPRDADAEQLFCEFARVLEQNREDEVPHCEIWAAGPFLDLPHHESSQEEIECMVDDLEQFLRKHALDASNLPALVTIAKSTGDEFLPPKQLDTVLTTVLQMLERVFGELSAQFVEYDPVEGVDEMN</sequence>